<accession>A0A327PR01</accession>
<evidence type="ECO:0000313" key="2">
    <source>
        <dbReference type="Proteomes" id="UP000249610"/>
    </source>
</evidence>
<dbReference type="Proteomes" id="UP000249610">
    <property type="component" value="Unassembled WGS sequence"/>
</dbReference>
<gene>
    <name evidence="1" type="ORF">LV83_01091</name>
</gene>
<dbReference type="AlphaFoldDB" id="A0A327PR01"/>
<evidence type="ECO:0000313" key="1">
    <source>
        <dbReference type="EMBL" id="RAI94183.1"/>
    </source>
</evidence>
<organism evidence="1 2">
    <name type="scientific">Algoriphagus yeomjeoni</name>
    <dbReference type="NCBI Taxonomy" id="291403"/>
    <lineage>
        <taxon>Bacteria</taxon>
        <taxon>Pseudomonadati</taxon>
        <taxon>Bacteroidota</taxon>
        <taxon>Cytophagia</taxon>
        <taxon>Cytophagales</taxon>
        <taxon>Cyclobacteriaceae</taxon>
        <taxon>Algoriphagus</taxon>
    </lineage>
</organism>
<reference evidence="1 2" key="1">
    <citation type="submission" date="2018-06" db="EMBL/GenBank/DDBJ databases">
        <title>Genomic Encyclopedia of Archaeal and Bacterial Type Strains, Phase II (KMG-II): from individual species to whole genera.</title>
        <authorList>
            <person name="Goeker M."/>
        </authorList>
    </citation>
    <scope>NUCLEOTIDE SEQUENCE [LARGE SCALE GENOMIC DNA]</scope>
    <source>
        <strain evidence="1 2">DSM 23446</strain>
    </source>
</reference>
<name>A0A327PR01_9BACT</name>
<keyword evidence="2" id="KW-1185">Reference proteome</keyword>
<sequence>MIIRNDASHLRFFAWLAGRPLPELQAGMTEDRSGLKARVYHLLSRFYLFTGNKADIHKVVLAVWKELIFLLVTYANLMKTYLGVR</sequence>
<dbReference type="EMBL" id="QLLK01000002">
    <property type="protein sequence ID" value="RAI94183.1"/>
    <property type="molecule type" value="Genomic_DNA"/>
</dbReference>
<proteinExistence type="predicted"/>
<comment type="caution">
    <text evidence="1">The sequence shown here is derived from an EMBL/GenBank/DDBJ whole genome shotgun (WGS) entry which is preliminary data.</text>
</comment>
<protein>
    <submittedName>
        <fullName evidence="1">Uncharacterized protein</fullName>
    </submittedName>
</protein>